<protein>
    <recommendedName>
        <fullName evidence="5">G-protein coupled receptors family 1 profile domain-containing protein</fullName>
    </recommendedName>
</protein>
<feature type="transmembrane region" description="Helical" evidence="2">
    <location>
        <begin position="322"/>
        <end position="343"/>
    </location>
</feature>
<keyword evidence="4" id="KW-1185">Reference proteome</keyword>
<feature type="compositionally biased region" description="Polar residues" evidence="1">
    <location>
        <begin position="255"/>
        <end position="299"/>
    </location>
</feature>
<proteinExistence type="predicted"/>
<keyword evidence="2" id="KW-0812">Transmembrane</keyword>
<dbReference type="Proteomes" id="UP001642483">
    <property type="component" value="Unassembled WGS sequence"/>
</dbReference>
<sequence length="386" mass="43262">MNMTMNVTPPLINNSLSEATTSVVPGIKWKKLDWMIPFIINNVLMIISVWINASLIHYGIRTNKWKVMNRSHDMILGSGAIYTSVVFCSVTATCRLIATQISFHVGLGIGRDAECEMIFDALRFFSCLTLLSVFVFLWLRQRAFYVNKMMNARYNPILKLLSATSILLIFGSGSSFFLIQTIAHDHPSSIDGCVYRPQVGGSLLEEWLVPAVLTAFGHSMLLFLFIYPLKNYLGKFCCNTFTLCSSYSDYERQQRNSSSTTGSKDTELSGEQNNTDSPEVSSEMKNVSKTSSDQPTLNRNRLCPNVNVNTNHMVGRIMTKTIIFAIISILTSILLPIITINLLPSNGNRRISNLLYDFDAVGNLLLVICSFESYKKMLTSPISVRC</sequence>
<feature type="transmembrane region" description="Helical" evidence="2">
    <location>
        <begin position="160"/>
        <end position="179"/>
    </location>
</feature>
<keyword evidence="2" id="KW-0472">Membrane</keyword>
<feature type="transmembrane region" description="Helical" evidence="2">
    <location>
        <begin position="207"/>
        <end position="227"/>
    </location>
</feature>
<keyword evidence="2" id="KW-1133">Transmembrane helix</keyword>
<organism evidence="3 4">
    <name type="scientific">Clavelina lepadiformis</name>
    <name type="common">Light-bulb sea squirt</name>
    <name type="synonym">Ascidia lepadiformis</name>
    <dbReference type="NCBI Taxonomy" id="159417"/>
    <lineage>
        <taxon>Eukaryota</taxon>
        <taxon>Metazoa</taxon>
        <taxon>Chordata</taxon>
        <taxon>Tunicata</taxon>
        <taxon>Ascidiacea</taxon>
        <taxon>Aplousobranchia</taxon>
        <taxon>Clavelinidae</taxon>
        <taxon>Clavelina</taxon>
    </lineage>
</organism>
<evidence type="ECO:0008006" key="5">
    <source>
        <dbReference type="Google" id="ProtNLM"/>
    </source>
</evidence>
<accession>A0ABP0GVM7</accession>
<evidence type="ECO:0000256" key="2">
    <source>
        <dbReference type="SAM" id="Phobius"/>
    </source>
</evidence>
<dbReference type="EMBL" id="CAWYQH010000152">
    <property type="protein sequence ID" value="CAK8695768.1"/>
    <property type="molecule type" value="Genomic_DNA"/>
</dbReference>
<reference evidence="3 4" key="1">
    <citation type="submission" date="2024-02" db="EMBL/GenBank/DDBJ databases">
        <authorList>
            <person name="Daric V."/>
            <person name="Darras S."/>
        </authorList>
    </citation>
    <scope>NUCLEOTIDE SEQUENCE [LARGE SCALE GENOMIC DNA]</scope>
</reference>
<evidence type="ECO:0000256" key="1">
    <source>
        <dbReference type="SAM" id="MobiDB-lite"/>
    </source>
</evidence>
<feature type="transmembrane region" description="Helical" evidence="2">
    <location>
        <begin position="118"/>
        <end position="139"/>
    </location>
</feature>
<feature type="region of interest" description="Disordered" evidence="1">
    <location>
        <begin position="254"/>
        <end position="301"/>
    </location>
</feature>
<evidence type="ECO:0000313" key="4">
    <source>
        <dbReference type="Proteomes" id="UP001642483"/>
    </source>
</evidence>
<name>A0ABP0GVM7_CLALP</name>
<feature type="transmembrane region" description="Helical" evidence="2">
    <location>
        <begin position="74"/>
        <end position="98"/>
    </location>
</feature>
<comment type="caution">
    <text evidence="3">The sequence shown here is derived from an EMBL/GenBank/DDBJ whole genome shotgun (WGS) entry which is preliminary data.</text>
</comment>
<evidence type="ECO:0000313" key="3">
    <source>
        <dbReference type="EMBL" id="CAK8695768.1"/>
    </source>
</evidence>
<feature type="transmembrane region" description="Helical" evidence="2">
    <location>
        <begin position="34"/>
        <end position="53"/>
    </location>
</feature>
<gene>
    <name evidence="3" type="ORF">CVLEPA_LOCUS28992</name>
</gene>